<dbReference type="GO" id="GO:0030246">
    <property type="term" value="F:carbohydrate binding"/>
    <property type="evidence" value="ECO:0007669"/>
    <property type="project" value="InterPro"/>
</dbReference>
<dbReference type="InterPro" id="IPR013784">
    <property type="entry name" value="Carb-bd-like_fold"/>
</dbReference>
<evidence type="ECO:0000313" key="6">
    <source>
        <dbReference type="Proteomes" id="UP000182062"/>
    </source>
</evidence>
<dbReference type="Gene3D" id="2.60.40.1120">
    <property type="entry name" value="Carboxypeptidase-like, regulatory domain"/>
    <property type="match status" value="22"/>
</dbReference>
<sequence length="2530" mass="259653">MIVPFPSNGQFTPILLGGAPLFDVTGDESPASTDIVGNSTFPAAYVAYDGENVYFRIRLNADPRNNALTSFRNFAWGVLINTTGTAGTYDWLFNVDGLNNRVSLIRNTVKLVNSWNDPAEGTGGGNPNYAQPITNFDFARVTPADSNFGGNPDFFIDWFLPASVVFSFLGIDSSSQIRIVDFTSANANNYNKDSLRVEEGFSFSGAISDPVTPDQADVRARLRAVKTLNTGPSSVLIGQQATWTGTITVQNTGLSSATTIIAENIIGLDTVNSFTVNSVSQGLISYQPSSKTLTWNIGNLAPGATAVLTFTESGAFTSSGSRTLDRVQASGFDSFSGNAINSNSAPVNVTAQQAAAIDGTISDAASGHVLPGTTVNLLQGMTLIASIVTNGTGYYSFTNLVPGNYTVQPVRTNYVTGTANLTAVSGTTQTANIALVPQPSSISGNISSGGAIAGAIVSLTNNIGVIIDTTVTDGAGNYSFPSVAPGAYNVGVAAAGYQSQVKTVITEPNQAAVVNFGLIANPGSISGTIRNALNSAAIAGADVELLNSSGVVLALTTSNGSGQYSFGGLAPGSYQVRASAVNFGTAIASSTVTAGSPTTTDVFLQPDAGSLQGTVRDAGTLTAISGATVQVVNSQNVLVATTLTNGSGQYSVIGLVPGSYSVVFLADGFSSQAVGAVITSNTPTTVNADLSRLAGTLTGVVQNSGAAGIAGALATVFQNNIQIAAVNTDENGTYTISGLAPGTYTVVFSAENYQSATVGAMIENGQTTTLNVTLAGSPGRLNGTVLDEASNPISGATVNVQISTGTGIIIATVVTQNDGTYAVEGLAPGSYSVVASAVNYQTAAKGAVINSNSTTTVNFILAADPGSITGKVTNAQSGDPISGANVQVSILDSSGVVVASILTDSQGDYAVNGLAPGGYTVQVSAPDFQTNSTTVQVQSNQTSTANVELVPNPGAITGSVVNSVGGAPIPGAVVNIVNSSGILISTALTNQDGIFMAEGLAPDTYTVLAFADNFQNGSIGAVVVSGLTTPVSVGLVSNPGAITGTVSPVVQNTIIQLRDANNILINAVPANSDGTFQFLNLAPGVFVVTATAPGYAASQAGATVSAGQTSNVSLTMLPNPASVSGTIFDPGGDPVGNAVIDILDLNGVAVGTGETDADGHYTVGNLPPGTYNVVANAPDFGQAVVGVTLQPGEGKTGVNLTLSPDPGALNGQITNRLTTEIIPGATVVVTDSVTQLPVASTTTTLFGNYTITGLAPGSYIITASKADFTTEQIGALVTSNRSTTADLSLVADPGTVLGSVLDTNGNPITGNDIRISIYNENNILVASLLANSDGTYTVPSLAPGTYFITATAPGYAVSTVSAVVNSNQTTNVTNRLASNPVTLTVSVVIQGTSTPIAGANVTVRHSNNLPVASGLTDDSGLITFTNLPAGTLTAAADAVSFGTDTATVIGVPGDVLSAELRLVQNPGQISGYITNLTTGASIPNAVIQLYNFANVLVETTLSNQFGEYAFSGVSPGGYTVVANAADFGPETAGANVASGQTSLLSFALSPNPGIIEGYVRNAVNNVPVPNATVTVRDLSGTGPVIYTTVTDGNGFFRTTALSPRVYVLVAGRSDFGSNAISAEVISGQTTDVTIFLTPNPGSLKGTVRDAATNELLPDTLIRVIDSTGVVIRNVQTDINGEYVIAGLAPGNYTVTAVNPDYQAELSAVTIESNTAATLNFRLAGNPAVLSGVVTDAITGAPLTGAVIEVVFSGTDTLVRRVLTDENGFYLIEGMQAGTFDVKATLQNYAINVNTVFLSPNESEVLNIALIPFPAAIEGTVRNAVNNAPIQGALVSVLLPNSDVVIASIITGSDGTYRLENLPAGSYTAVITASGFANEVIPVILTPNETEMVNAFLDPNPAGIRGTVTNANTSAPIPGALIRVFDLDGVLITSTLTEADGAYRLSGLAEGTYTVITSATSFGDKIDLVTLFSGETEILNVALSPAASTLRGGVRVAGTNEPIPGALVQVFRIGTEIPVASVLTDGNGGYVITGLESREYRVVFSADGFASDVYRILLRNGEDRTLNGFLGTNPAVVRGRVTDAVTGEPILGAAVVTVVSGSGIIIALTLTDQSGNYILNSMPAGEYQIIFSAEGYVTNTVEVTLSAGEIRTLNQALQPNPATFRGTVRDAGTLLPIEEALIQVFLPDGTFLGSTLTDRNGNYVITGLPGGEVVVNARAAGRQAQARSVFLVRGETAIVNFLLEDNPASVSGFITDALTGQPIPQVLVRVYPIGSQVPIRSTLSDVNGFYILTGLPAGSFIIRFSSPGYPDREIEITLSAGENLRLDVTLGEIPPPSTLRTECISAVKVYDWVIATVRREEDVPLSADCMLFAEAVFERGGAVIPECSLSASDAECRLFSFKNGRPGTVVIEGTARPVITLNAGGEEEGACSFTVPVYWQKEIAVCLPEGMDSGNINCSVVDVKCMAGRGAVTSRSVGLQLLVCLEVEIIDDVIIEVLTQPCMPRRVVRTELSDDTRCIWESMLDCKREEI</sequence>
<organism evidence="5 6">
    <name type="scientific">Rossellomorea aquimaris</name>
    <dbReference type="NCBI Taxonomy" id="189382"/>
    <lineage>
        <taxon>Bacteria</taxon>
        <taxon>Bacillati</taxon>
        <taxon>Bacillota</taxon>
        <taxon>Bacilli</taxon>
        <taxon>Bacillales</taxon>
        <taxon>Bacillaceae</taxon>
        <taxon>Rossellomorea</taxon>
    </lineage>
</organism>
<evidence type="ECO:0000259" key="4">
    <source>
        <dbReference type="PROSITE" id="PS50866"/>
    </source>
</evidence>
<comment type="caution">
    <text evidence="5">The sequence shown here is derived from an EMBL/GenBank/DDBJ whole genome shotgun (WGS) entry which is preliminary data.</text>
</comment>
<accession>A0A1J6W8N2</accession>
<evidence type="ECO:0000313" key="5">
    <source>
        <dbReference type="EMBL" id="OIU73092.1"/>
    </source>
</evidence>
<dbReference type="InterPro" id="IPR009038">
    <property type="entry name" value="GOLD_dom"/>
</dbReference>
<name>A0A1J6W8N2_9BACI</name>
<keyword evidence="6" id="KW-1185">Reference proteome</keyword>
<dbReference type="Gene3D" id="2.60.40.1170">
    <property type="entry name" value="Mu homology domain, subdomain B"/>
    <property type="match status" value="1"/>
</dbReference>
<dbReference type="EMBL" id="MINN01000033">
    <property type="protein sequence ID" value="OIU73092.1"/>
    <property type="molecule type" value="Genomic_DNA"/>
</dbReference>
<dbReference type="SUPFAM" id="SSF49478">
    <property type="entry name" value="Cna protein B-type domain"/>
    <property type="match status" value="1"/>
</dbReference>
<protein>
    <recommendedName>
        <fullName evidence="4">GOLD domain-containing protein</fullName>
    </recommendedName>
</protein>
<dbReference type="Proteomes" id="UP000182062">
    <property type="component" value="Unassembled WGS sequence"/>
</dbReference>
<feature type="domain" description="GOLD" evidence="4">
    <location>
        <begin position="1280"/>
        <end position="1387"/>
    </location>
</feature>
<reference evidence="5 6" key="1">
    <citation type="submission" date="2016-09" db="EMBL/GenBank/DDBJ databases">
        <title>Bacillus aquimaris SAMM genome sequence reveals colonization and biosurfactant production capacities.</title>
        <authorList>
            <person name="Waghmode S.R."/>
            <person name="Suryavanshi M.V."/>
        </authorList>
    </citation>
    <scope>NUCLEOTIDE SEQUENCE [LARGE SCALE GENOMIC DNA]</scope>
    <source>
        <strain evidence="5 6">SAMM</strain>
    </source>
</reference>
<dbReference type="SUPFAM" id="SSF49452">
    <property type="entry name" value="Starch-binding domain-like"/>
    <property type="match status" value="13"/>
</dbReference>
<comment type="similarity">
    <text evidence="1">Belongs to the serine-aspartate repeat-containing protein (SDr) family.</text>
</comment>
<keyword evidence="3" id="KW-0732">Signal</keyword>
<gene>
    <name evidence="5" type="ORF">BHE18_15545</name>
</gene>
<evidence type="ECO:0000256" key="3">
    <source>
        <dbReference type="ARBA" id="ARBA00022729"/>
    </source>
</evidence>
<dbReference type="InterPro" id="IPR008969">
    <property type="entry name" value="CarboxyPept-like_regulatory"/>
</dbReference>
<dbReference type="SUPFAM" id="SSF49464">
    <property type="entry name" value="Carboxypeptidase regulatory domain-like"/>
    <property type="match status" value="9"/>
</dbReference>
<evidence type="ECO:0000256" key="2">
    <source>
        <dbReference type="ARBA" id="ARBA00022525"/>
    </source>
</evidence>
<dbReference type="Pfam" id="PF13620">
    <property type="entry name" value="CarboxypepD_reg"/>
    <property type="match status" value="22"/>
</dbReference>
<dbReference type="PROSITE" id="PS50866">
    <property type="entry name" value="GOLD"/>
    <property type="match status" value="1"/>
</dbReference>
<dbReference type="PANTHER" id="PTHR36108:SF13">
    <property type="entry name" value="COLOSSIN-B-RELATED"/>
    <property type="match status" value="1"/>
</dbReference>
<dbReference type="OrthoDB" id="176752at2"/>
<keyword evidence="2" id="KW-0964">Secreted</keyword>
<proteinExistence type="inferred from homology"/>
<dbReference type="PANTHER" id="PTHR36108">
    <property type="entry name" value="COLOSSIN-B-RELATED"/>
    <property type="match status" value="1"/>
</dbReference>
<evidence type="ECO:0000256" key="1">
    <source>
        <dbReference type="ARBA" id="ARBA00007257"/>
    </source>
</evidence>